<dbReference type="PROSITE" id="PS50888">
    <property type="entry name" value="BHLH"/>
    <property type="match status" value="1"/>
</dbReference>
<dbReference type="SMART" id="SM00353">
    <property type="entry name" value="HLH"/>
    <property type="match status" value="1"/>
</dbReference>
<feature type="region of interest" description="Disordered" evidence="5">
    <location>
        <begin position="152"/>
        <end position="173"/>
    </location>
</feature>
<reference evidence="7" key="1">
    <citation type="journal article" date="2019" name="Science">
        <title>Mutation of a bHLH transcription factor allowed almond domestication.</title>
        <authorList>
            <person name="Sanchez-Perez R."/>
            <person name="Pavan S."/>
            <person name="Mazzeo R."/>
            <person name="Moldovan C."/>
            <person name="Aiese Cigliano R."/>
            <person name="Del Cueto J."/>
            <person name="Ricciardi F."/>
            <person name="Lotti C."/>
            <person name="Ricciardi L."/>
            <person name="Dicenta F."/>
            <person name="Lopez-Marques R.L."/>
            <person name="Lindberg Moller B."/>
        </authorList>
    </citation>
    <scope>NUCLEOTIDE SEQUENCE</scope>
</reference>
<proteinExistence type="predicted"/>
<dbReference type="InterPro" id="IPR011598">
    <property type="entry name" value="bHLH_dom"/>
</dbReference>
<keyword evidence="7" id="KW-0238">DNA-binding</keyword>
<organism evidence="7">
    <name type="scientific">Prunus dulcis</name>
    <name type="common">Almond</name>
    <name type="synonym">Amygdalus dulcis</name>
    <dbReference type="NCBI Taxonomy" id="3755"/>
    <lineage>
        <taxon>Eukaryota</taxon>
        <taxon>Viridiplantae</taxon>
        <taxon>Streptophyta</taxon>
        <taxon>Embryophyta</taxon>
        <taxon>Tracheophyta</taxon>
        <taxon>Spermatophyta</taxon>
        <taxon>Magnoliopsida</taxon>
        <taxon>eudicotyledons</taxon>
        <taxon>Gunneridae</taxon>
        <taxon>Pentapetalae</taxon>
        <taxon>rosids</taxon>
        <taxon>fabids</taxon>
        <taxon>Rosales</taxon>
        <taxon>Rosaceae</taxon>
        <taxon>Amygdaloideae</taxon>
        <taxon>Amygdaleae</taxon>
        <taxon>Prunus</taxon>
    </lineage>
</organism>
<evidence type="ECO:0000256" key="5">
    <source>
        <dbReference type="SAM" id="MobiDB-lite"/>
    </source>
</evidence>
<keyword evidence="2" id="KW-0805">Transcription regulation</keyword>
<evidence type="ECO:0000259" key="6">
    <source>
        <dbReference type="PROSITE" id="PS50888"/>
    </source>
</evidence>
<dbReference type="PANTHER" id="PTHR45959:SF72">
    <property type="entry name" value="BHLH DOMAIN-CONTAINING PROTEIN"/>
    <property type="match status" value="1"/>
</dbReference>
<evidence type="ECO:0000313" key="7">
    <source>
        <dbReference type="EMBL" id="BBH07079.1"/>
    </source>
</evidence>
<feature type="domain" description="BHLH" evidence="6">
    <location>
        <begin position="265"/>
        <end position="314"/>
    </location>
</feature>
<dbReference type="GO" id="GO:0005634">
    <property type="term" value="C:nucleus"/>
    <property type="evidence" value="ECO:0007669"/>
    <property type="project" value="UniProtKB-SubCell"/>
</dbReference>
<evidence type="ECO:0000256" key="4">
    <source>
        <dbReference type="ARBA" id="ARBA00023242"/>
    </source>
</evidence>
<dbReference type="Pfam" id="PF00010">
    <property type="entry name" value="HLH"/>
    <property type="match status" value="1"/>
</dbReference>
<dbReference type="InterPro" id="IPR036638">
    <property type="entry name" value="HLH_DNA-bd_sf"/>
</dbReference>
<dbReference type="CDD" id="cd11452">
    <property type="entry name" value="bHLH_AtNAI1_like"/>
    <property type="match status" value="1"/>
</dbReference>
<feature type="non-terminal residue" evidence="7">
    <location>
        <position position="1"/>
    </location>
</feature>
<evidence type="ECO:0000256" key="3">
    <source>
        <dbReference type="ARBA" id="ARBA00023163"/>
    </source>
</evidence>
<dbReference type="AlphaFoldDB" id="A0A4Y1RRY4"/>
<name>A0A4Y1RRY4_PRUDU</name>
<gene>
    <name evidence="7" type="ORF">Prudu_018899</name>
</gene>
<dbReference type="Gene3D" id="4.10.280.10">
    <property type="entry name" value="Helix-loop-helix DNA-binding domain"/>
    <property type="match status" value="1"/>
</dbReference>
<dbReference type="SUPFAM" id="SSF47459">
    <property type="entry name" value="HLH, helix-loop-helix DNA-binding domain"/>
    <property type="match status" value="1"/>
</dbReference>
<sequence length="435" mass="48923">WVSTVRFSPVRSSSHLKLEPKLVNFKLESPKAHNRVQHKSRSSAQCGVERVRTPIKHCKLVFPANWKTTLGSSLFSSLIKSNPKVLPTPIHSKERKQEMEDPTFIHQYEMNSLDYSLDDLNFQSFSSESYSSYPNFTPKATHNFSNASIETPQQAGTHERPAKQPKNHTTWNPCTTDHTIMAKAASSSSSHLISFDNSNSSPPTSSQQFYGTLDNTMKPKNEVEYSNGKLNLTTLISQGSYDPQTCSPKHGQGIKRAATVTRSPLHAQDHVLAERKRREKLSQRFIALSALVPGLKKMDKASVLGDAIKYVKHLQERTKMLEEQAVKKTVEAVVFVKRTQYSADDDISSSDENFESSSTIHSPKLKQGFQTRRFSYESIVRKPKDTLDLTIVNSSVLPFGNSTLDITVIAQMDAEFSMTVKDLVKNLRQSLLKFV</sequence>
<evidence type="ECO:0000256" key="1">
    <source>
        <dbReference type="ARBA" id="ARBA00004123"/>
    </source>
</evidence>
<keyword evidence="3" id="KW-0804">Transcription</keyword>
<keyword evidence="4" id="KW-0539">Nucleus</keyword>
<dbReference type="GO" id="GO:0046983">
    <property type="term" value="F:protein dimerization activity"/>
    <property type="evidence" value="ECO:0007669"/>
    <property type="project" value="InterPro"/>
</dbReference>
<dbReference type="EMBL" id="AP019303">
    <property type="protein sequence ID" value="BBH07079.1"/>
    <property type="molecule type" value="Genomic_DNA"/>
</dbReference>
<dbReference type="GO" id="GO:0003677">
    <property type="term" value="F:DNA binding"/>
    <property type="evidence" value="ECO:0007669"/>
    <property type="project" value="UniProtKB-KW"/>
</dbReference>
<dbReference type="PANTHER" id="PTHR45959">
    <property type="entry name" value="BHLH TRANSCRIPTION FACTOR"/>
    <property type="match status" value="1"/>
</dbReference>
<protein>
    <submittedName>
        <fullName evidence="7">Basic helix-loop-helix DNA-binding superfamily protein</fullName>
    </submittedName>
</protein>
<comment type="subcellular location">
    <subcellularLocation>
        <location evidence="1">Nucleus</location>
    </subcellularLocation>
</comment>
<accession>A0A4Y1RRY4</accession>
<dbReference type="InterPro" id="IPR052610">
    <property type="entry name" value="bHLH_transcription_regulator"/>
</dbReference>
<evidence type="ECO:0000256" key="2">
    <source>
        <dbReference type="ARBA" id="ARBA00023015"/>
    </source>
</evidence>